<comment type="caution">
    <text evidence="2">The sequence shown here is derived from an EMBL/GenBank/DDBJ whole genome shotgun (WGS) entry which is preliminary data.</text>
</comment>
<gene>
    <name evidence="2" type="ORF">H7965_21240</name>
</gene>
<dbReference type="SUPFAM" id="SSF110997">
    <property type="entry name" value="Sporulation related repeat"/>
    <property type="match status" value="1"/>
</dbReference>
<dbReference type="CDD" id="cd22268">
    <property type="entry name" value="DPBB_RlpA-like"/>
    <property type="match status" value="1"/>
</dbReference>
<dbReference type="EMBL" id="JACOMF010000036">
    <property type="protein sequence ID" value="MBC4017832.1"/>
    <property type="molecule type" value="Genomic_DNA"/>
</dbReference>
<sequence length="293" mass="30968">MALGLTVPAGCNRQPLPVPQARYVVGEPYSLGNLWSYPREDFALVETGLASTLPDRRAGRRTTNGEVFDPGRLVGAHRTLQLPVILRVRNLDTGHEIRLRVNDRGPVQPGRILGLSERAATLLGGTPGDAIPVRIEVDEAPSRALARGLPNQETATLAIAAAPRGAVQAEALAPPPGARVAARGPAPAPRAEGRPAVEVAMPLPPDPLPEEVIHGHAQPGRLFIETGVFFRHDQAQRQAARIAGAGARVEAVGSGRQAQFRVRLGPFADAAAADRTLALVHRAGVADPRILID</sequence>
<dbReference type="Proteomes" id="UP000600101">
    <property type="component" value="Unassembled WGS sequence"/>
</dbReference>
<dbReference type="AlphaFoldDB" id="A0A9X0UEN2"/>
<organism evidence="2 3">
    <name type="scientific">Siccirubricoccus deserti</name>
    <dbReference type="NCBI Taxonomy" id="2013562"/>
    <lineage>
        <taxon>Bacteria</taxon>
        <taxon>Pseudomonadati</taxon>
        <taxon>Pseudomonadota</taxon>
        <taxon>Alphaproteobacteria</taxon>
        <taxon>Acetobacterales</taxon>
        <taxon>Roseomonadaceae</taxon>
        <taxon>Siccirubricoccus</taxon>
    </lineage>
</organism>
<name>A0A9X0UEN2_9PROT</name>
<protein>
    <submittedName>
        <fullName evidence="2">SPOR domain-containing protein</fullName>
    </submittedName>
</protein>
<proteinExistence type="predicted"/>
<dbReference type="PROSITE" id="PS51724">
    <property type="entry name" value="SPOR"/>
    <property type="match status" value="1"/>
</dbReference>
<keyword evidence="3" id="KW-1185">Reference proteome</keyword>
<reference evidence="2" key="1">
    <citation type="submission" date="2020-08" db="EMBL/GenBank/DDBJ databases">
        <authorList>
            <person name="Hu Y."/>
            <person name="Nguyen S.V."/>
            <person name="Li F."/>
            <person name="Fanning S."/>
        </authorList>
    </citation>
    <scope>NUCLEOTIDE SEQUENCE</scope>
    <source>
        <strain evidence="2">SYSU D8009</strain>
    </source>
</reference>
<dbReference type="InterPro" id="IPR036680">
    <property type="entry name" value="SPOR-like_sf"/>
</dbReference>
<dbReference type="Pfam" id="PF05036">
    <property type="entry name" value="SPOR"/>
    <property type="match status" value="1"/>
</dbReference>
<evidence type="ECO:0000313" key="2">
    <source>
        <dbReference type="EMBL" id="MBC4017832.1"/>
    </source>
</evidence>
<dbReference type="Gene3D" id="2.40.40.10">
    <property type="entry name" value="RlpA-like domain"/>
    <property type="match status" value="1"/>
</dbReference>
<dbReference type="InterPro" id="IPR007730">
    <property type="entry name" value="SPOR-like_dom"/>
</dbReference>
<dbReference type="PANTHER" id="PTHR34183:SF1">
    <property type="entry name" value="ENDOLYTIC PEPTIDOGLYCAN TRANSGLYCOSYLASE RLPA"/>
    <property type="match status" value="1"/>
</dbReference>
<dbReference type="InterPro" id="IPR009009">
    <property type="entry name" value="RlpA-like_DPBB"/>
</dbReference>
<dbReference type="Gene3D" id="3.30.70.1070">
    <property type="entry name" value="Sporulation related repeat"/>
    <property type="match status" value="1"/>
</dbReference>
<dbReference type="PANTHER" id="PTHR34183">
    <property type="entry name" value="ENDOLYTIC PEPTIDOGLYCAN TRANSGLYCOSYLASE RLPA"/>
    <property type="match status" value="1"/>
</dbReference>
<feature type="domain" description="SPOR" evidence="1">
    <location>
        <begin position="216"/>
        <end position="293"/>
    </location>
</feature>
<dbReference type="InterPro" id="IPR036908">
    <property type="entry name" value="RlpA-like_sf"/>
</dbReference>
<dbReference type="Pfam" id="PF03330">
    <property type="entry name" value="DPBB_1"/>
    <property type="match status" value="1"/>
</dbReference>
<evidence type="ECO:0000313" key="3">
    <source>
        <dbReference type="Proteomes" id="UP000600101"/>
    </source>
</evidence>
<evidence type="ECO:0000259" key="1">
    <source>
        <dbReference type="PROSITE" id="PS51724"/>
    </source>
</evidence>
<dbReference type="GO" id="GO:0042834">
    <property type="term" value="F:peptidoglycan binding"/>
    <property type="evidence" value="ECO:0007669"/>
    <property type="project" value="InterPro"/>
</dbReference>
<accession>A0A9X0UEN2</accession>
<dbReference type="RefSeq" id="WP_186772589.1">
    <property type="nucleotide sequence ID" value="NZ_JACOMF010000036.1"/>
</dbReference>